<dbReference type="RefSeq" id="WP_092926261.1">
    <property type="nucleotide sequence ID" value="NZ_FOMZ01000005.1"/>
</dbReference>
<feature type="region of interest" description="Disordered" evidence="1">
    <location>
        <begin position="412"/>
        <end position="815"/>
    </location>
</feature>
<evidence type="ECO:0000313" key="3">
    <source>
        <dbReference type="Proteomes" id="UP000198716"/>
    </source>
</evidence>
<sequence length="1539" mass="158071">MTDRQSRPAQAGGQPGAVRQLSWSDRLRGALLGGAVGDALGAGVRGWSSSAIRQWLGPRGVVDNLPVFGNRGGVTDLTQLTVFTMDALLRARATGEQDPLPVIRANHLAWLYTQGVPWPYAMSGYWRSHPEPTGWLLGRSELFSTRNAGGPALRTLSALTDRVPAEQLTPGQPSAVPPEEQPFADCLVWTAPVMVWSGEARTVNAVASRVPGLLTSHYETRAACALHSDVLGALINGIPLWDAVRSWELHRSQLEQGVPPAGVLRTLHAAVFTARQGGPVDPRVLDIEFCPSNGLGELGIAFASVASAATFADAVTAAVNHSADSSIAGALAGQLAGAIHGAAAIPERWAAELEIREIVNTLSTDAAEAFAPPPPTPKWAQRYVDDSAERARGLDSPAWTVDAAAPPTQVLPAIGKEHQPPPEPAVGSEPAARAENDAGDPAAESATARPPVRGTDPGTDRIVLRGNPEHSPAPEHPPDSEHLPGSEATASSEHVPESPWQEPSGASAGSGGSGPVGDIADIDRPESTPVPSVDEGVADSTDPLARGYLAPSREEHPAASDTSHGETASPEESGDGSGERADPFASQDAETSAAPRIRLPGVDQLPPLPGSRTTGAPPAETASPELSSVLDSSPDVPWPPETDRSVRPSTAESVDEAGATDREGAPEVSEPSDGPFVTPPTPARDGSGVDESVRQPSAGRENPGDSDPVVDAETDHPWPEPATWGADATTAAPGQGVDLGQGTGDGPGEQPVEYVPDIPVEYPAEPVEYPAEPAEPLAEPPVEGDDSSIESTHRASGDASATEAQSSGTHVGGGHAIAEDADAAPRSLTERILGCLLGGALGDALGAGLTPLSAEEIADRHGAAGPADLPEYAGAPGSVTAATQTVLFSTEGLIRACTGHSDSPDAVDPLPESRLAAQRWLYSQGVSWRWALGGLADDHPEPDGWLVEVPELFAVRSPGSAVYSELEAFGERSAHGEQTAPVDNSTGCGALVRATPAAFWSAEPVEVFEVGVRLASLTHGHPSGYLPAGAFAVIVQQAVLGKGLDEGVWLALQVLETWQGHEDTSAALATAVDVAAEGTPDPERLARRLGGGRSAAEVLAIAVCATLASEDVRGALRVAVRHSGNSSASGAVCGSIVGALLGVGALPMDWLAELELREVVQRMAMDCVAAFDARLRPEENSDASSPASDGEWRRRYPSRIVGEGEVGSARPGQRSSSEESSGAFAEPDVPGEPPAPAPEAGRRDGSSPLPGTERAFDGPATSAAREPDSDAVASPEARAVHTGALGAPEEHDPADVDNAERRVPEEPELVAELSEAPAATGSDERVAFDTPVPVEPSDSWFETGRASSPGTGSGGSTGWTEPGEPEAGFDAGAFGSNAPEGGETVDHFPGSDDVRRTHVIPAVSDGAGHPDVSARPAAAGHIDGPGDSEATGYPDVPGHPGAVVRDGTVPDDGDSESAVAAPRRTGAAPGGGPDRGVDLGPETRPEPEGRAAGSHEAEPRPRAGRGDQGVGGEQSHHPKPAPRRINSVSSGQLDVLDDS</sequence>
<feature type="region of interest" description="Disordered" evidence="1">
    <location>
        <begin position="1176"/>
        <end position="1539"/>
    </location>
</feature>
<feature type="compositionally biased region" description="Gly residues" evidence="1">
    <location>
        <begin position="737"/>
        <end position="747"/>
    </location>
</feature>
<dbReference type="SUPFAM" id="SSF101478">
    <property type="entry name" value="ADP-ribosylglycohydrolase"/>
    <property type="match status" value="2"/>
</dbReference>
<feature type="compositionally biased region" description="Low complexity" evidence="1">
    <location>
        <begin position="1458"/>
        <end position="1467"/>
    </location>
</feature>
<feature type="compositionally biased region" description="Low complexity" evidence="1">
    <location>
        <begin position="1218"/>
        <end position="1228"/>
    </location>
</feature>
<keyword evidence="2" id="KW-0378">Hydrolase</keyword>
<evidence type="ECO:0000313" key="2">
    <source>
        <dbReference type="EMBL" id="SFD91615.1"/>
    </source>
</evidence>
<dbReference type="Pfam" id="PF03747">
    <property type="entry name" value="ADP_ribosyl_GH"/>
    <property type="match status" value="2"/>
</dbReference>
<organism evidence="2 3">
    <name type="scientific">Actinopolyspora alba</name>
    <dbReference type="NCBI Taxonomy" id="673379"/>
    <lineage>
        <taxon>Bacteria</taxon>
        <taxon>Bacillati</taxon>
        <taxon>Actinomycetota</taxon>
        <taxon>Actinomycetes</taxon>
        <taxon>Actinopolysporales</taxon>
        <taxon>Actinopolysporaceae</taxon>
        <taxon>Actinopolyspora</taxon>
        <taxon>Actinopolyspora alba group</taxon>
    </lineage>
</organism>
<dbReference type="PANTHER" id="PTHR16222:SF12">
    <property type="entry name" value="ADP-RIBOSYLGLYCOHYDROLASE-RELATED"/>
    <property type="match status" value="1"/>
</dbReference>
<dbReference type="EMBL" id="FOMZ01000005">
    <property type="protein sequence ID" value="SFD91615.1"/>
    <property type="molecule type" value="Genomic_DNA"/>
</dbReference>
<feature type="compositionally biased region" description="Basic and acidic residues" evidence="1">
    <location>
        <begin position="1288"/>
        <end position="1305"/>
    </location>
</feature>
<dbReference type="InterPro" id="IPR005502">
    <property type="entry name" value="Ribosyl_crysJ1"/>
</dbReference>
<gene>
    <name evidence="2" type="ORF">SAMN04487819_10580</name>
</gene>
<feature type="compositionally biased region" description="Basic and acidic residues" evidence="1">
    <location>
        <begin position="1384"/>
        <end position="1396"/>
    </location>
</feature>
<dbReference type="Gene3D" id="1.10.4080.10">
    <property type="entry name" value="ADP-ribosylation/Crystallin J1"/>
    <property type="match status" value="2"/>
</dbReference>
<dbReference type="Proteomes" id="UP000198716">
    <property type="component" value="Unassembled WGS sequence"/>
</dbReference>
<feature type="compositionally biased region" description="Low complexity" evidence="1">
    <location>
        <begin position="759"/>
        <end position="781"/>
    </location>
</feature>
<feature type="compositionally biased region" description="Basic and acidic residues" evidence="1">
    <location>
        <begin position="472"/>
        <end position="484"/>
    </location>
</feature>
<protein>
    <submittedName>
        <fullName evidence="2">ADP-ribosylglycohydrolase</fullName>
    </submittedName>
</protein>
<keyword evidence="3" id="KW-1185">Reference proteome</keyword>
<reference evidence="3" key="1">
    <citation type="submission" date="2016-10" db="EMBL/GenBank/DDBJ databases">
        <authorList>
            <person name="Varghese N."/>
            <person name="Submissions S."/>
        </authorList>
    </citation>
    <scope>NUCLEOTIDE SEQUENCE [LARGE SCALE GENOMIC DNA]</scope>
    <source>
        <strain evidence="3">DSM 45004</strain>
    </source>
</reference>
<accession>A0A1I1W8T7</accession>
<proteinExistence type="predicted"/>
<evidence type="ECO:0000256" key="1">
    <source>
        <dbReference type="SAM" id="MobiDB-lite"/>
    </source>
</evidence>
<name>A0A1I1W8T7_9ACTN</name>
<dbReference type="InterPro" id="IPR050792">
    <property type="entry name" value="ADP-ribosylglycohydrolase"/>
</dbReference>
<dbReference type="GO" id="GO:0016787">
    <property type="term" value="F:hydrolase activity"/>
    <property type="evidence" value="ECO:0007669"/>
    <property type="project" value="UniProtKB-KW"/>
</dbReference>
<feature type="compositionally biased region" description="Basic and acidic residues" evidence="1">
    <location>
        <begin position="1475"/>
        <end position="1505"/>
    </location>
</feature>
<dbReference type="PANTHER" id="PTHR16222">
    <property type="entry name" value="ADP-RIBOSYLGLYCOHYDROLASE"/>
    <property type="match status" value="1"/>
</dbReference>
<dbReference type="InterPro" id="IPR036705">
    <property type="entry name" value="Ribosyl_crysJ1_sf"/>
</dbReference>